<name>A0AAV1JK96_9NEOP</name>
<dbReference type="Pfam" id="PF02785">
    <property type="entry name" value="Biotin_carb_C"/>
    <property type="match status" value="1"/>
</dbReference>
<evidence type="ECO:0000256" key="4">
    <source>
        <dbReference type="ARBA" id="ARBA00022840"/>
    </source>
</evidence>
<keyword evidence="3 6" id="KW-0547">Nucleotide-binding</keyword>
<accession>A0AAV1JK96</accession>
<evidence type="ECO:0000259" key="8">
    <source>
        <dbReference type="PROSITE" id="PS50968"/>
    </source>
</evidence>
<dbReference type="Pfam" id="PF02786">
    <property type="entry name" value="CPSase_L_D2"/>
    <property type="match status" value="1"/>
</dbReference>
<dbReference type="InterPro" id="IPR000089">
    <property type="entry name" value="Biotin_lipoyl"/>
</dbReference>
<sequence>MYLSRISKFWQSQYFQNGRRYSHNIEPKKDIQLRNINKVLIANRGEIACRVMRTAQKLGIRTVAVYSDADRQAMHVEMADEAYHIGPAPSTLSYLNANKILEVAKKSNSQAIHPGYGFLSENVEFCKQCANEGVIFVGPPTSAIRDMGIKSTSKAIMSNAGVPIVKGYHGEEQSTNQLLAEARRIGFPLMIKAVRGGGGKGMRIAMTESEFMTQLESAKRESLKSFGDDNMLLEQYITDPRHVEVQVFADMHGNAVHLFERDCSVQRRHQKIIEEAPAPGLSEETRRALGEAAVRAAKAVGYVGAGTVEFILHRQTHEFHFMEMNTRLQVEHPITEMITGTDLVEWQLRIASGEPLPVTQEDIIKRGHAVECRIYAEEPRAGFLPRAGTLHRLTQPTSEENVRIETGVRQGQEVSVHYDPMIAKLVVWGRDRNEALAKTRRKLSEYQVAGLETNVNFLLRLSGASAFVSGDVHTAFIPQHEAELFPESDLHISEERAIQAALGHIIKSQLENSPNDTWKGISVAPTSWRPNYQLQKTVHLKFGEKDVKVALQFESTPNTYLVRVNDGEWKKAEASLKQSENGLRLITKLDDKTSNVGLLTYDQEVHVYDENGQTVLQLPVPKYQAAVNARSSQSSDNACSPTPGVLEKILVNAGEKVVKGQPLFVVIAMKMEYVVRSPRDGVVANVASLKQGDAVGKGAEVARIGALSNPVSVSTPRANRTGAAHLNVARGRLSAENSERTRTNAGSHPTLTDIEPPSPFRTCAPLSSISLPQTAEYQNKETRRAVAAPARRPAGVAPTSVLARTVSIVVVSCARTCKVYCRERIFLCPDPNGSRLRIMSPRVSVHSRPIEEPDVKSANPRRSSHNLPKFCDGYPAKRVRRAI</sequence>
<keyword evidence="12" id="KW-1185">Reference proteome</keyword>
<dbReference type="PROSITE" id="PS50968">
    <property type="entry name" value="BIOTINYL_LIPOYL"/>
    <property type="match status" value="1"/>
</dbReference>
<dbReference type="InterPro" id="IPR005482">
    <property type="entry name" value="Biotin_COase_C"/>
</dbReference>
<dbReference type="Pfam" id="PF00364">
    <property type="entry name" value="Biotin_lipoyl"/>
    <property type="match status" value="1"/>
</dbReference>
<dbReference type="InterPro" id="IPR016185">
    <property type="entry name" value="PreATP-grasp_dom_sf"/>
</dbReference>
<dbReference type="Pfam" id="PF00289">
    <property type="entry name" value="Biotin_carb_N"/>
    <property type="match status" value="1"/>
</dbReference>
<feature type="domain" description="Lipoyl-binding" evidence="8">
    <location>
        <begin position="626"/>
        <end position="705"/>
    </location>
</feature>
<dbReference type="InterPro" id="IPR001882">
    <property type="entry name" value="Biotin_BS"/>
</dbReference>
<dbReference type="InterPro" id="IPR011761">
    <property type="entry name" value="ATP-grasp"/>
</dbReference>
<comment type="cofactor">
    <cofactor evidence="1">
        <name>biotin</name>
        <dbReference type="ChEBI" id="CHEBI:57586"/>
    </cofactor>
</comment>
<dbReference type="Gene3D" id="2.40.50.100">
    <property type="match status" value="1"/>
</dbReference>
<dbReference type="FunFam" id="3.30.1490.20:FF:000003">
    <property type="entry name" value="acetyl-CoA carboxylase isoform X1"/>
    <property type="match status" value="1"/>
</dbReference>
<dbReference type="GO" id="GO:0005739">
    <property type="term" value="C:mitochondrion"/>
    <property type="evidence" value="ECO:0007669"/>
    <property type="project" value="TreeGrafter"/>
</dbReference>
<dbReference type="PANTHER" id="PTHR18866">
    <property type="entry name" value="CARBOXYLASE:PYRUVATE/ACETYL-COA/PROPIONYL-COA CARBOXYLASE"/>
    <property type="match status" value="1"/>
</dbReference>
<dbReference type="InterPro" id="IPR011764">
    <property type="entry name" value="Biotin_carboxylation_dom"/>
</dbReference>
<evidence type="ECO:0000259" key="10">
    <source>
        <dbReference type="PROSITE" id="PS50979"/>
    </source>
</evidence>
<dbReference type="InterPro" id="IPR011053">
    <property type="entry name" value="Single_hybrid_motif"/>
</dbReference>
<evidence type="ECO:0000259" key="9">
    <source>
        <dbReference type="PROSITE" id="PS50975"/>
    </source>
</evidence>
<evidence type="ECO:0000256" key="6">
    <source>
        <dbReference type="PROSITE-ProRule" id="PRU00409"/>
    </source>
</evidence>
<dbReference type="Gene3D" id="3.30.1490.20">
    <property type="entry name" value="ATP-grasp fold, A domain"/>
    <property type="match status" value="1"/>
</dbReference>
<organism evidence="11 12">
    <name type="scientific">Leptosia nina</name>
    <dbReference type="NCBI Taxonomy" id="320188"/>
    <lineage>
        <taxon>Eukaryota</taxon>
        <taxon>Metazoa</taxon>
        <taxon>Ecdysozoa</taxon>
        <taxon>Arthropoda</taxon>
        <taxon>Hexapoda</taxon>
        <taxon>Insecta</taxon>
        <taxon>Pterygota</taxon>
        <taxon>Neoptera</taxon>
        <taxon>Endopterygota</taxon>
        <taxon>Lepidoptera</taxon>
        <taxon>Glossata</taxon>
        <taxon>Ditrysia</taxon>
        <taxon>Papilionoidea</taxon>
        <taxon>Pieridae</taxon>
        <taxon>Pierinae</taxon>
        <taxon>Leptosia</taxon>
    </lineage>
</organism>
<dbReference type="InterPro" id="IPR013815">
    <property type="entry name" value="ATP_grasp_subdomain_1"/>
</dbReference>
<dbReference type="SUPFAM" id="SSF51246">
    <property type="entry name" value="Rudiment single hybrid motif"/>
    <property type="match status" value="1"/>
</dbReference>
<evidence type="ECO:0000256" key="5">
    <source>
        <dbReference type="ARBA" id="ARBA00023267"/>
    </source>
</evidence>
<dbReference type="GO" id="GO:0046872">
    <property type="term" value="F:metal ion binding"/>
    <property type="evidence" value="ECO:0007669"/>
    <property type="project" value="InterPro"/>
</dbReference>
<feature type="domain" description="ATP-grasp" evidence="9">
    <location>
        <begin position="154"/>
        <end position="352"/>
    </location>
</feature>
<proteinExistence type="predicted"/>
<evidence type="ECO:0000313" key="11">
    <source>
        <dbReference type="EMBL" id="CAK1548485.1"/>
    </source>
</evidence>
<dbReference type="SUPFAM" id="SSF52440">
    <property type="entry name" value="PreATP-grasp domain"/>
    <property type="match status" value="1"/>
</dbReference>
<dbReference type="FunFam" id="3.40.50.20:FF:000010">
    <property type="entry name" value="Propionyl-CoA carboxylase subunit alpha"/>
    <property type="match status" value="1"/>
</dbReference>
<dbReference type="InterPro" id="IPR050856">
    <property type="entry name" value="Biotin_carboxylase_complex"/>
</dbReference>
<dbReference type="Gene3D" id="3.30.470.20">
    <property type="entry name" value="ATP-grasp fold, B domain"/>
    <property type="match status" value="1"/>
</dbReference>
<dbReference type="GO" id="GO:0004485">
    <property type="term" value="F:methylcrotonoyl-CoA carboxylase activity"/>
    <property type="evidence" value="ECO:0007669"/>
    <property type="project" value="TreeGrafter"/>
</dbReference>
<dbReference type="InterPro" id="IPR005481">
    <property type="entry name" value="BC-like_N"/>
</dbReference>
<evidence type="ECO:0008006" key="13">
    <source>
        <dbReference type="Google" id="ProtNLM"/>
    </source>
</evidence>
<keyword evidence="4 6" id="KW-0067">ATP-binding</keyword>
<dbReference type="Proteomes" id="UP001497472">
    <property type="component" value="Unassembled WGS sequence"/>
</dbReference>
<protein>
    <recommendedName>
        <fullName evidence="13">Methylcrotonoyl-CoA carboxylase subunit alpha, mitochondrial</fullName>
    </recommendedName>
</protein>
<dbReference type="SUPFAM" id="SSF51230">
    <property type="entry name" value="Single hybrid motif"/>
    <property type="match status" value="1"/>
</dbReference>
<feature type="region of interest" description="Disordered" evidence="7">
    <location>
        <begin position="733"/>
        <end position="758"/>
    </location>
</feature>
<evidence type="ECO:0000313" key="12">
    <source>
        <dbReference type="Proteomes" id="UP001497472"/>
    </source>
</evidence>
<dbReference type="Gene3D" id="3.30.700.40">
    <property type="match status" value="1"/>
</dbReference>
<gene>
    <name evidence="11" type="ORF">LNINA_LOCUS7857</name>
</gene>
<dbReference type="PROSITE" id="PS50979">
    <property type="entry name" value="BC"/>
    <property type="match status" value="1"/>
</dbReference>
<evidence type="ECO:0000256" key="7">
    <source>
        <dbReference type="SAM" id="MobiDB-lite"/>
    </source>
</evidence>
<dbReference type="FunFam" id="3.30.470.20:FF:000028">
    <property type="entry name" value="Methylcrotonoyl-CoA carboxylase subunit alpha, mitochondrial"/>
    <property type="match status" value="1"/>
</dbReference>
<dbReference type="PANTHER" id="PTHR18866:SF33">
    <property type="entry name" value="METHYLCROTONOYL-COA CARBOXYLASE SUBUNIT ALPHA, MITOCHONDRIAL-RELATED"/>
    <property type="match status" value="1"/>
</dbReference>
<dbReference type="PROSITE" id="PS00867">
    <property type="entry name" value="CPSASE_2"/>
    <property type="match status" value="1"/>
</dbReference>
<dbReference type="SUPFAM" id="SSF56059">
    <property type="entry name" value="Glutathione synthetase ATP-binding domain-like"/>
    <property type="match status" value="1"/>
</dbReference>
<feature type="domain" description="Biotin carboxylation" evidence="10">
    <location>
        <begin position="35"/>
        <end position="482"/>
    </location>
</feature>
<evidence type="ECO:0000256" key="1">
    <source>
        <dbReference type="ARBA" id="ARBA00001953"/>
    </source>
</evidence>
<keyword evidence="2" id="KW-0436">Ligase</keyword>
<dbReference type="NCBIfam" id="NF006367">
    <property type="entry name" value="PRK08591.1"/>
    <property type="match status" value="1"/>
</dbReference>
<evidence type="ECO:0000256" key="3">
    <source>
        <dbReference type="ARBA" id="ARBA00022741"/>
    </source>
</evidence>
<dbReference type="InterPro" id="IPR011054">
    <property type="entry name" value="Rudment_hybrid_motif"/>
</dbReference>
<feature type="region of interest" description="Disordered" evidence="7">
    <location>
        <begin position="847"/>
        <end position="867"/>
    </location>
</feature>
<dbReference type="InterPro" id="IPR005479">
    <property type="entry name" value="CPAse_ATP-bd"/>
</dbReference>
<dbReference type="GO" id="GO:0005524">
    <property type="term" value="F:ATP binding"/>
    <property type="evidence" value="ECO:0007669"/>
    <property type="project" value="UniProtKB-UniRule"/>
</dbReference>
<keyword evidence="5" id="KW-0092">Biotin</keyword>
<dbReference type="SMART" id="SM00878">
    <property type="entry name" value="Biotin_carb_C"/>
    <property type="match status" value="1"/>
</dbReference>
<evidence type="ECO:0000256" key="2">
    <source>
        <dbReference type="ARBA" id="ARBA00022598"/>
    </source>
</evidence>
<reference evidence="11 12" key="1">
    <citation type="submission" date="2023-11" db="EMBL/GenBank/DDBJ databases">
        <authorList>
            <person name="Okamura Y."/>
        </authorList>
    </citation>
    <scope>NUCLEOTIDE SEQUENCE [LARGE SCALE GENOMIC DNA]</scope>
</reference>
<dbReference type="Gene3D" id="3.40.50.20">
    <property type="match status" value="1"/>
</dbReference>
<dbReference type="AlphaFoldDB" id="A0AAV1JK96"/>
<dbReference type="PROSITE" id="PS00188">
    <property type="entry name" value="BIOTIN"/>
    <property type="match status" value="1"/>
</dbReference>
<dbReference type="CDD" id="cd06850">
    <property type="entry name" value="biotinyl_domain"/>
    <property type="match status" value="1"/>
</dbReference>
<comment type="caution">
    <text evidence="11">The sequence shown here is derived from an EMBL/GenBank/DDBJ whole genome shotgun (WGS) entry which is preliminary data.</text>
</comment>
<dbReference type="EMBL" id="CAVLEF010000010">
    <property type="protein sequence ID" value="CAK1548485.1"/>
    <property type="molecule type" value="Genomic_DNA"/>
</dbReference>
<dbReference type="PROSITE" id="PS50975">
    <property type="entry name" value="ATP_GRASP"/>
    <property type="match status" value="1"/>
</dbReference>